<protein>
    <recommendedName>
        <fullName evidence="3">Zinc-finger domain-containing protein</fullName>
    </recommendedName>
</protein>
<keyword evidence="1" id="KW-0472">Membrane</keyword>
<evidence type="ECO:0000256" key="1">
    <source>
        <dbReference type="SAM" id="Phobius"/>
    </source>
</evidence>
<feature type="non-terminal residue" evidence="2">
    <location>
        <position position="121"/>
    </location>
</feature>
<keyword evidence="1" id="KW-1133">Transmembrane helix</keyword>
<keyword evidence="1" id="KW-0812">Transmembrane</keyword>
<evidence type="ECO:0000313" key="2">
    <source>
        <dbReference type="EMBL" id="GAH33869.1"/>
    </source>
</evidence>
<evidence type="ECO:0008006" key="3">
    <source>
        <dbReference type="Google" id="ProtNLM"/>
    </source>
</evidence>
<comment type="caution">
    <text evidence="2">The sequence shown here is derived from an EMBL/GenBank/DDBJ whole genome shotgun (WGS) entry which is preliminary data.</text>
</comment>
<feature type="transmembrane region" description="Helical" evidence="1">
    <location>
        <begin position="91"/>
        <end position="110"/>
    </location>
</feature>
<dbReference type="AlphaFoldDB" id="X1FX03"/>
<reference evidence="2" key="1">
    <citation type="journal article" date="2014" name="Front. Microbiol.">
        <title>High frequency of phylogenetically diverse reductive dehalogenase-homologous genes in deep subseafloor sedimentary metagenomes.</title>
        <authorList>
            <person name="Kawai M."/>
            <person name="Futagami T."/>
            <person name="Toyoda A."/>
            <person name="Takaki Y."/>
            <person name="Nishi S."/>
            <person name="Hori S."/>
            <person name="Arai W."/>
            <person name="Tsubouchi T."/>
            <person name="Morono Y."/>
            <person name="Uchiyama I."/>
            <person name="Ito T."/>
            <person name="Fujiyama A."/>
            <person name="Inagaki F."/>
            <person name="Takami H."/>
        </authorList>
    </citation>
    <scope>NUCLEOTIDE SEQUENCE</scope>
    <source>
        <strain evidence="2">Expedition CK06-06</strain>
    </source>
</reference>
<name>X1FX03_9ZZZZ</name>
<dbReference type="EMBL" id="BARU01011843">
    <property type="protein sequence ID" value="GAH33869.1"/>
    <property type="molecule type" value="Genomic_DNA"/>
</dbReference>
<gene>
    <name evidence="2" type="ORF">S03H2_22095</name>
</gene>
<accession>X1FX03</accession>
<proteinExistence type="predicted"/>
<sequence>MNKICKKLQDSLAAEGIVSLQQDETARRHVEECEECFLFLEATRELASAFENLPKLDAPDEVVDRLLARPELKQPSAVFERRARLWRYGKILFLSGATAAMVLLSIPTLMKSNRAVLQVRE</sequence>
<organism evidence="2">
    <name type="scientific">marine sediment metagenome</name>
    <dbReference type="NCBI Taxonomy" id="412755"/>
    <lineage>
        <taxon>unclassified sequences</taxon>
        <taxon>metagenomes</taxon>
        <taxon>ecological metagenomes</taxon>
    </lineage>
</organism>